<feature type="compositionally biased region" description="Basic and acidic residues" evidence="1">
    <location>
        <begin position="465"/>
        <end position="478"/>
    </location>
</feature>
<dbReference type="Proteomes" id="UP000016932">
    <property type="component" value="Unassembled WGS sequence"/>
</dbReference>
<evidence type="ECO:0000256" key="1">
    <source>
        <dbReference type="SAM" id="MobiDB-lite"/>
    </source>
</evidence>
<feature type="region of interest" description="Disordered" evidence="1">
    <location>
        <begin position="79"/>
        <end position="123"/>
    </location>
</feature>
<sequence length="771" mass="85795">MGPWGQHWTPGVSGCLAKAEKTLEQLPETLEARVQGTIRSVTRCRPEFLLAVGVNRIIEAALSRHDLYAVAAKPIPAVSGHHKRSTALPTAPQRQSKQSTPFTAPASSPSNSWNDIEADPSCERSSPVQHTIVLAEIPHPSVRASKADDQQRQPSATSPPLAIRIAIAPWRSVLWVTSETVQAESRRALEREQLHLKEERNLYTQKLYAERSYSNAIRLCGVIHQRFTYRMLFPPNPKVSQTLALSSHISPSWDSLERTRASRYTREETERNIQHRPPSMVQYSVELKPNTEGEPNSPAQYDTAQIKSTQTQPTQYGTVLSSSRTPKAKPNSPAQNDTNQSKATKTRATQYSYTENAKQSIHPNPNPTPKNQKAKTKPNLPHPQNYPNYPHNPAKQPYSLARPQKIEQRLSSQRTADPFFRKTAKLLGRERGWSLRLGRREKGGEGWLMGSMAAAKSLGIEDRKFGGRVKEERMRDTPPTHNPRTSTSTKTQPSEITELARLSGALKTGCVTSMDMILHRYLLCSSDGGGKWADQALRRPSTLLHISLLVSLLTVPTFPVPAYPLLTDLPYDNQAFARRDRQMGVVWANQSQPVGVVCSSDYPLYTRSLSGKGDQSLNKWERKSRKQAMRSVAAIIAQRGAQMGVGRRAREQGTGDEIGHSQACAESLLLDGSGVEQGLICSEPAYGIANELDSRSTNTLGFSRSDRLMFEETGLITRCEQASRLDAKAPLVIQHLGRRWGKRASYDKSNHSTLGLMWLEEPHEKPKATSS</sequence>
<dbReference type="KEGG" id="pfj:MYCFIDRAFT_179771"/>
<accession>M2ZEF8</accession>
<dbReference type="EMBL" id="KB446565">
    <property type="protein sequence ID" value="EME77519.1"/>
    <property type="molecule type" value="Genomic_DNA"/>
</dbReference>
<proteinExistence type="predicted"/>
<dbReference type="RefSeq" id="XP_007931949.1">
    <property type="nucleotide sequence ID" value="XM_007933758.1"/>
</dbReference>
<evidence type="ECO:0000313" key="2">
    <source>
        <dbReference type="EMBL" id="EME77519.1"/>
    </source>
</evidence>
<dbReference type="GeneID" id="19334210"/>
<feature type="compositionally biased region" description="Low complexity" evidence="1">
    <location>
        <begin position="99"/>
        <end position="112"/>
    </location>
</feature>
<dbReference type="AlphaFoldDB" id="M2ZEF8"/>
<feature type="compositionally biased region" description="Polar residues" evidence="1">
    <location>
        <begin position="482"/>
        <end position="495"/>
    </location>
</feature>
<feature type="compositionally biased region" description="Polar residues" evidence="1">
    <location>
        <begin position="293"/>
        <end position="325"/>
    </location>
</feature>
<dbReference type="HOGENOM" id="CLU_362515_0_0_1"/>
<feature type="compositionally biased region" description="Basic and acidic residues" evidence="1">
    <location>
        <begin position="255"/>
        <end position="273"/>
    </location>
</feature>
<feature type="region of interest" description="Disordered" evidence="1">
    <location>
        <begin position="465"/>
        <end position="495"/>
    </location>
</feature>
<feature type="compositionally biased region" description="Polar residues" evidence="1">
    <location>
        <begin position="332"/>
        <end position="363"/>
    </location>
</feature>
<gene>
    <name evidence="2" type="ORF">MYCFIDRAFT_179771</name>
</gene>
<keyword evidence="3" id="KW-1185">Reference proteome</keyword>
<feature type="region of interest" description="Disordered" evidence="1">
    <location>
        <begin position="250"/>
        <end position="397"/>
    </location>
</feature>
<reference evidence="2 3" key="1">
    <citation type="journal article" date="2012" name="PLoS Pathog.">
        <title>Diverse lifestyles and strategies of plant pathogenesis encoded in the genomes of eighteen Dothideomycetes fungi.</title>
        <authorList>
            <person name="Ohm R.A."/>
            <person name="Feau N."/>
            <person name="Henrissat B."/>
            <person name="Schoch C.L."/>
            <person name="Horwitz B.A."/>
            <person name="Barry K.W."/>
            <person name="Condon B.J."/>
            <person name="Copeland A.C."/>
            <person name="Dhillon B."/>
            <person name="Glaser F."/>
            <person name="Hesse C.N."/>
            <person name="Kosti I."/>
            <person name="LaButti K."/>
            <person name="Lindquist E.A."/>
            <person name="Lucas S."/>
            <person name="Salamov A.A."/>
            <person name="Bradshaw R.E."/>
            <person name="Ciuffetti L."/>
            <person name="Hamelin R.C."/>
            <person name="Kema G.H.J."/>
            <person name="Lawrence C."/>
            <person name="Scott J.A."/>
            <person name="Spatafora J.W."/>
            <person name="Turgeon B.G."/>
            <person name="de Wit P.J.G.M."/>
            <person name="Zhong S."/>
            <person name="Goodwin S.B."/>
            <person name="Grigoriev I.V."/>
        </authorList>
    </citation>
    <scope>NUCLEOTIDE SEQUENCE [LARGE SCALE GENOMIC DNA]</scope>
    <source>
        <strain evidence="2 3">CIRAD86</strain>
    </source>
</reference>
<dbReference type="VEuPathDB" id="FungiDB:MYCFIDRAFT_179771"/>
<feature type="compositionally biased region" description="Low complexity" evidence="1">
    <location>
        <begin position="378"/>
        <end position="393"/>
    </location>
</feature>
<name>M2ZEF8_PSEFD</name>
<evidence type="ECO:0000313" key="3">
    <source>
        <dbReference type="Proteomes" id="UP000016932"/>
    </source>
</evidence>
<protein>
    <submittedName>
        <fullName evidence="2">Uncharacterized protein</fullName>
    </submittedName>
</protein>
<organism evidence="2 3">
    <name type="scientific">Pseudocercospora fijiensis (strain CIRAD86)</name>
    <name type="common">Black leaf streak disease fungus</name>
    <name type="synonym">Mycosphaerella fijiensis</name>
    <dbReference type="NCBI Taxonomy" id="383855"/>
    <lineage>
        <taxon>Eukaryota</taxon>
        <taxon>Fungi</taxon>
        <taxon>Dikarya</taxon>
        <taxon>Ascomycota</taxon>
        <taxon>Pezizomycotina</taxon>
        <taxon>Dothideomycetes</taxon>
        <taxon>Dothideomycetidae</taxon>
        <taxon>Mycosphaerellales</taxon>
        <taxon>Mycosphaerellaceae</taxon>
        <taxon>Pseudocercospora</taxon>
    </lineage>
</organism>